<feature type="compositionally biased region" description="Low complexity" evidence="7">
    <location>
        <begin position="1000"/>
        <end position="1010"/>
    </location>
</feature>
<keyword evidence="5" id="KW-0648">Protein biosynthesis</keyword>
<dbReference type="SUPFAM" id="SSF64586">
    <property type="entry name" value="C-terminal domain of ProRS"/>
    <property type="match status" value="1"/>
</dbReference>
<dbReference type="Pfam" id="PF00587">
    <property type="entry name" value="tRNA-synt_2b"/>
    <property type="match status" value="1"/>
</dbReference>
<dbReference type="FunFam" id="1.10.1160.10:FF:000001">
    <property type="entry name" value="Glutamine--tRNA ligase"/>
    <property type="match status" value="1"/>
</dbReference>
<dbReference type="Gene3D" id="1.10.1160.10">
    <property type="entry name" value="Glutamyl-trna Synthetase, Domain 2"/>
    <property type="match status" value="1"/>
</dbReference>
<dbReference type="InterPro" id="IPR036282">
    <property type="entry name" value="Glutathione-S-Trfase_C_sf"/>
</dbReference>
<feature type="compositionally biased region" description="Low complexity" evidence="7">
    <location>
        <begin position="850"/>
        <end position="869"/>
    </location>
</feature>
<feature type="domain" description="WHEP-TRS" evidence="9">
    <location>
        <begin position="943"/>
        <end position="999"/>
    </location>
</feature>
<dbReference type="InterPro" id="IPR016061">
    <property type="entry name" value="Pro-tRNA_ligase_II_C"/>
</dbReference>
<dbReference type="PANTHER" id="PTHR43382:SF2">
    <property type="entry name" value="BIFUNCTIONAL GLUTAMATE_PROLINE--TRNA LIGASE"/>
    <property type="match status" value="1"/>
</dbReference>
<dbReference type="GO" id="GO:0004827">
    <property type="term" value="F:proline-tRNA ligase activity"/>
    <property type="evidence" value="ECO:0007669"/>
    <property type="project" value="InterPro"/>
</dbReference>
<protein>
    <submittedName>
        <fullName evidence="10">Uncharacterized protein</fullName>
    </submittedName>
</protein>
<feature type="domain" description="WHEP-TRS" evidence="9">
    <location>
        <begin position="1088"/>
        <end position="1144"/>
    </location>
</feature>
<name>E4XSP8_OIKDI</name>
<evidence type="ECO:0000256" key="7">
    <source>
        <dbReference type="SAM" id="MobiDB-lite"/>
    </source>
</evidence>
<dbReference type="InterPro" id="IPR020058">
    <property type="entry name" value="Glu/Gln-tRNA-synth_Ib_cat-dom"/>
</dbReference>
<feature type="region of interest" description="Disordered" evidence="7">
    <location>
        <begin position="841"/>
        <end position="870"/>
    </location>
</feature>
<dbReference type="SUPFAM" id="SSF47616">
    <property type="entry name" value="GST C-terminal domain-like"/>
    <property type="match status" value="1"/>
</dbReference>
<reference evidence="10" key="1">
    <citation type="journal article" date="2010" name="Science">
        <title>Plasticity of animal genome architecture unmasked by rapid evolution of a pelagic tunicate.</title>
        <authorList>
            <person name="Denoeud F."/>
            <person name="Henriet S."/>
            <person name="Mungpakdee S."/>
            <person name="Aury J.M."/>
            <person name="Da Silva C."/>
            <person name="Brinkmann H."/>
            <person name="Mikhaleva J."/>
            <person name="Olsen L.C."/>
            <person name="Jubin C."/>
            <person name="Canestro C."/>
            <person name="Bouquet J.M."/>
            <person name="Danks G."/>
            <person name="Poulain J."/>
            <person name="Campsteijn C."/>
            <person name="Adamski M."/>
            <person name="Cross I."/>
            <person name="Yadetie F."/>
            <person name="Muffato M."/>
            <person name="Louis A."/>
            <person name="Butcher S."/>
            <person name="Tsagkogeorga G."/>
            <person name="Konrad A."/>
            <person name="Singh S."/>
            <person name="Jensen M.F."/>
            <person name="Cong E.H."/>
            <person name="Eikeseth-Otteraa H."/>
            <person name="Noel B."/>
            <person name="Anthouard V."/>
            <person name="Porcel B.M."/>
            <person name="Kachouri-Lafond R."/>
            <person name="Nishino A."/>
            <person name="Ugolini M."/>
            <person name="Chourrout P."/>
            <person name="Nishida H."/>
            <person name="Aasland R."/>
            <person name="Huzurbazar S."/>
            <person name="Westhof E."/>
            <person name="Delsuc F."/>
            <person name="Lehrach H."/>
            <person name="Reinhardt R."/>
            <person name="Weissenbach J."/>
            <person name="Roy S.W."/>
            <person name="Artiguenave F."/>
            <person name="Postlethwait J.H."/>
            <person name="Manak J.R."/>
            <person name="Thompson E.M."/>
            <person name="Jaillon O."/>
            <person name="Du Pasquier L."/>
            <person name="Boudinot P."/>
            <person name="Liberles D.A."/>
            <person name="Volff J.N."/>
            <person name="Philippe H."/>
            <person name="Lenhard B."/>
            <person name="Roest Crollius H."/>
            <person name="Wincker P."/>
            <person name="Chourrout D."/>
        </authorList>
    </citation>
    <scope>NUCLEOTIDE SEQUENCE [LARGE SCALE GENOMIC DNA]</scope>
</reference>
<dbReference type="GO" id="GO:0006424">
    <property type="term" value="P:glutamyl-tRNA aminoacylation"/>
    <property type="evidence" value="ECO:0007669"/>
    <property type="project" value="InterPro"/>
</dbReference>
<dbReference type="InterPro" id="IPR004499">
    <property type="entry name" value="Pro-tRNA-ligase_IIa_arc-type"/>
</dbReference>
<dbReference type="FunFam" id="3.40.50.620:FF:000070">
    <property type="entry name" value="Bifunctional glutamate/proline--tRNA ligase"/>
    <property type="match status" value="1"/>
</dbReference>
<dbReference type="SMART" id="SM00991">
    <property type="entry name" value="WHEP-TRS"/>
    <property type="match status" value="6"/>
</dbReference>
<dbReference type="SMART" id="SM00946">
    <property type="entry name" value="ProRS-C_1"/>
    <property type="match status" value="1"/>
</dbReference>
<feature type="region of interest" description="Disordered" evidence="7">
    <location>
        <begin position="765"/>
        <end position="792"/>
    </location>
</feature>
<feature type="region of interest" description="Disordered" evidence="7">
    <location>
        <begin position="1130"/>
        <end position="1183"/>
    </location>
</feature>
<dbReference type="FunFam" id="3.40.50.800:FF:000005">
    <property type="entry name" value="bifunctional glutamate/proline--tRNA ligase"/>
    <property type="match status" value="1"/>
</dbReference>
<dbReference type="Gene3D" id="3.40.50.800">
    <property type="entry name" value="Anticodon-binding domain"/>
    <property type="match status" value="1"/>
</dbReference>
<keyword evidence="3" id="KW-0067">ATP-binding</keyword>
<dbReference type="Gene3D" id="3.90.800.10">
    <property type="entry name" value="Glutamyl-tRNA Synthetase, Domain 3"/>
    <property type="match status" value="1"/>
</dbReference>
<dbReference type="InterPro" id="IPR004154">
    <property type="entry name" value="Anticodon-bd"/>
</dbReference>
<dbReference type="OrthoDB" id="1350766at2759"/>
<dbReference type="InterPro" id="IPR049437">
    <property type="entry name" value="tRNA-synt_1c_C2"/>
</dbReference>
<dbReference type="SUPFAM" id="SSF52374">
    <property type="entry name" value="Nucleotidylyl transferase"/>
    <property type="match status" value="1"/>
</dbReference>
<dbReference type="InterPro" id="IPR020056">
    <property type="entry name" value="Rbsml_bL25/Gln-tRNA_synth_N"/>
</dbReference>
<dbReference type="InterPro" id="IPR004526">
    <property type="entry name" value="Glu-tRNA-synth_arc/euk"/>
</dbReference>
<dbReference type="HAMAP" id="MF_01571">
    <property type="entry name" value="Pro_tRNA_synth_type3"/>
    <property type="match status" value="1"/>
</dbReference>
<dbReference type="FunFam" id="3.30.110.30:FF:000001">
    <property type="entry name" value="Bifunctional glutamate/proline--tRNA ligase"/>
    <property type="match status" value="1"/>
</dbReference>
<feature type="domain" description="WHEP-TRS" evidence="9">
    <location>
        <begin position="1015"/>
        <end position="1071"/>
    </location>
</feature>
<dbReference type="Pfam" id="PF20974">
    <property type="entry name" value="tRNA-synt_1c_C2"/>
    <property type="match status" value="1"/>
</dbReference>
<dbReference type="InterPro" id="IPR011035">
    <property type="entry name" value="Ribosomal_bL25/Gln-tRNA_synth"/>
</dbReference>
<dbReference type="GO" id="GO:0003723">
    <property type="term" value="F:RNA binding"/>
    <property type="evidence" value="ECO:0007669"/>
    <property type="project" value="UniProtKB-KW"/>
</dbReference>
<keyword evidence="11" id="KW-1185">Reference proteome</keyword>
<dbReference type="CDD" id="cd10309">
    <property type="entry name" value="GST_C_GluProRS_N"/>
    <property type="match status" value="1"/>
</dbReference>
<accession>E4XSP8</accession>
<dbReference type="SUPFAM" id="SSF55681">
    <property type="entry name" value="Class II aaRS and biotin synthetases"/>
    <property type="match status" value="1"/>
</dbReference>
<dbReference type="Pfam" id="PF03950">
    <property type="entry name" value="tRNA-synt_1c_C"/>
    <property type="match status" value="1"/>
</dbReference>
<dbReference type="FunFam" id="3.30.930.10:FF:000007">
    <property type="entry name" value="Bifunctional glutamate/proline--tRNA ligase"/>
    <property type="match status" value="1"/>
</dbReference>
<evidence type="ECO:0000256" key="2">
    <source>
        <dbReference type="ARBA" id="ARBA00022741"/>
    </source>
</evidence>
<dbReference type="Gene3D" id="1.20.1050.130">
    <property type="match status" value="1"/>
</dbReference>
<dbReference type="SUPFAM" id="SSF47060">
    <property type="entry name" value="S15/NS1 RNA-binding domain"/>
    <property type="match status" value="6"/>
</dbReference>
<dbReference type="InterPro" id="IPR017449">
    <property type="entry name" value="Pro-tRNA_synth_II"/>
</dbReference>
<sequence>MKLIVGQNDNPGIILSSVFKAQLKAVEEGKTTKLVLNSGSEVEHVPTIGRMLARTGKNELYTKDLLKQSEVDHFMRVGARFSFDRDIAKLDSTLLYRTFVVGNELTVADYLLFAYVRDQAAWSGSAEKFINVNRWFNHIQQMAPVKQAKLAESAKKSDKKAEVEITDGGRKKEGTFVELPGAEMGKVVTRFPPEASGYLHIGHAKAALLNAHYQRAFKGKLVFRFDDTNPAKEKEEFEKIILEDVKLLQIKPDMFTYTSDHFPLMLKYCDQMIKEGKAFCDNSPPEVMTEQRTNKLPSSCRGNPVESNLKLWQGMQDGTVLDACVRAKIDYASNNGALRDPVIYRVKHEAHPRHGKKYRVYPTYDFACPIVDSVEGVTHALRTTEYLDRDDQYFWFIDNLNIRRPHVWAYSRLNLQNTVLSKRKLTYFVDEGVVDGWDDPRMPTVRGVLRRGMTVEGLTEFILAQGSSRAIVTMEWDKIWSFNKKVIDPIAPRHFGLLDNGLVKVNVTDAVEKIEKAPFHPKNAEVGEKDMFFSKTIFIESADAEGFKEGENVTFINWGNLLINKVNKANGMITGVDAKLNLDNKDFKKTMKVTWLAEHPKSKLTPAVAVDFDNIMTKAILEKDDDFKSYINRDSRRAENLLCDQQLRDCKEGDIIQIQRRGFYRVDVPYKPANGATFQETPAILFSIPDGRTKEVAKTGAKQASQPAKEQVRAPAQPAGDALALWEEVTAYGDTVRELKTAKAAKDQVTAAVNKLLESKKNYKAKTGQDYDAKKKPTGGASAPAAPATGGASGDLALWEEVNKLGTAVRDLKVAKAPKDQVTAAVNELLEAKKNFKAKTGKDYDANKKPAGGAASAPAQAAPSSSASGDLDLWEEVTKLGKAVRDLKAAKAPKDQVTAAVTKLLDGKKNYKTKTGKDYDANKKPDGGAAPATKKVPTSTASGDLALWETVTKLGDAVRQLKSAKAPKDQVTAAVNNLLEGKKEFKAKTGNDYDAKKKPAGGAPAAPATSSATSGALAAWEATTAQGNAVRDLKAKKASKDEIMAAVGKLKELKESFKKVSGSDYDANKKPAGGVAAPVPAAASAASPHMDLWKQTVEQGDKVRKLKTEKASKDDITVAVNELKDRKAKYEAASGQKYDANKSPTEGAAAAPATKPAAKPAKKEKAPKQAQAPKKGETRLGVEAKKDEDLPTWFQQTITKAGLIEYYDVSGCYVLLPPSYNIWEHIKDFFDMNIKDLGVENCYFPMFVSQAALEKEKEHIEDFAPEVAWVTRSGDTELAEPIAIRPTSETVMYPIYAKRCQSHRDLPIKMNQWCNVVRWEFKHPTPFLRTREFLWQEGHSAFATKAEAEVEVMQILDLYRKVYEDLLAIATVPGRKTVKEKFAGGDYTTTVEAYIKAAGRAIQGATSHHLGQNFSKMFNISFEDESKGKGIKEFAYQNSWGITTRTIGVMIMVHADDKGLVIPPKVSRYQAVIVPCGATKTDEDKNKLFNACKALENQLKSFGIRAHADLRDDKKPGWKFNDWELKGVPLRIEVGPKDLEANSAVFVRRDTLEKVTHSGILTVPFIAKSTVLDTLDNIQIDMFKKAKKELDENVVRVETTDTNDAAWAEFCDALSKGKLIQAPYCDNPPCEDKIKELSSAGLDVEAGAPSMGAKGLCIPFAPKGELKETEKVCICPGCKEKVKAVTMFGRSY</sequence>
<dbReference type="Gene3D" id="3.40.50.620">
    <property type="entry name" value="HUPs"/>
    <property type="match status" value="1"/>
</dbReference>
<dbReference type="InterPro" id="IPR045864">
    <property type="entry name" value="aa-tRNA-synth_II/BPL/LPL"/>
</dbReference>
<dbReference type="FunCoup" id="E4XSP8">
    <property type="interactions" value="150"/>
</dbReference>
<evidence type="ECO:0000256" key="6">
    <source>
        <dbReference type="ARBA" id="ARBA00023146"/>
    </source>
</evidence>
<dbReference type="InParanoid" id="E4XSP8"/>
<evidence type="ECO:0000256" key="5">
    <source>
        <dbReference type="ARBA" id="ARBA00022917"/>
    </source>
</evidence>
<dbReference type="InterPro" id="IPR036621">
    <property type="entry name" value="Anticodon-bd_dom_sf"/>
</dbReference>
<dbReference type="Pfam" id="PF03129">
    <property type="entry name" value="HGTP_anticodon"/>
    <property type="match status" value="1"/>
</dbReference>
<feature type="compositionally biased region" description="Basic and acidic residues" evidence="7">
    <location>
        <begin position="912"/>
        <end position="926"/>
    </location>
</feature>
<evidence type="ECO:0000256" key="4">
    <source>
        <dbReference type="ARBA" id="ARBA00022884"/>
    </source>
</evidence>
<dbReference type="SUPFAM" id="SSF52954">
    <property type="entry name" value="Class II aaRS ABD-related"/>
    <property type="match status" value="1"/>
</dbReference>
<dbReference type="PROSITE" id="PS50862">
    <property type="entry name" value="AA_TRNA_LIGASE_II"/>
    <property type="match status" value="1"/>
</dbReference>
<dbReference type="InterPro" id="IPR009068">
    <property type="entry name" value="uS15_NS1_RNA-bd_sf"/>
</dbReference>
<organism evidence="10">
    <name type="scientific">Oikopleura dioica</name>
    <name type="common">Tunicate</name>
    <dbReference type="NCBI Taxonomy" id="34765"/>
    <lineage>
        <taxon>Eukaryota</taxon>
        <taxon>Metazoa</taxon>
        <taxon>Chordata</taxon>
        <taxon>Tunicata</taxon>
        <taxon>Appendicularia</taxon>
        <taxon>Copelata</taxon>
        <taxon>Oikopleuridae</taxon>
        <taxon>Oikopleura</taxon>
    </lineage>
</organism>
<evidence type="ECO:0000259" key="9">
    <source>
        <dbReference type="PROSITE" id="PS51185"/>
    </source>
</evidence>
<dbReference type="SUPFAM" id="SSF50715">
    <property type="entry name" value="Ribosomal protein L25-like"/>
    <property type="match status" value="1"/>
</dbReference>
<feature type="domain" description="WHEP-TRS" evidence="9">
    <location>
        <begin position="721"/>
        <end position="777"/>
    </location>
</feature>
<dbReference type="Pfam" id="PF09180">
    <property type="entry name" value="ProRS-C_1"/>
    <property type="match status" value="1"/>
</dbReference>
<dbReference type="CDD" id="cd00936">
    <property type="entry name" value="WEPRS_RNA"/>
    <property type="match status" value="1"/>
</dbReference>
<evidence type="ECO:0000256" key="3">
    <source>
        <dbReference type="ARBA" id="ARBA00022840"/>
    </source>
</evidence>
<feature type="compositionally biased region" description="Basic and acidic residues" evidence="7">
    <location>
        <begin position="765"/>
        <end position="775"/>
    </location>
</feature>
<dbReference type="InterPro" id="IPR033721">
    <property type="entry name" value="ProRS_core_arch_euk"/>
</dbReference>
<dbReference type="Gene3D" id="1.10.287.10">
    <property type="entry name" value="S15/NS1, RNA-binding"/>
    <property type="match status" value="6"/>
</dbReference>
<dbReference type="GO" id="GO:0005737">
    <property type="term" value="C:cytoplasm"/>
    <property type="evidence" value="ECO:0007669"/>
    <property type="project" value="InterPro"/>
</dbReference>
<proteinExistence type="inferred from homology"/>
<dbReference type="PRINTS" id="PR00987">
    <property type="entry name" value="TRNASYNTHGLU"/>
</dbReference>
<dbReference type="EMBL" id="FN653139">
    <property type="protein sequence ID" value="CBY12760.1"/>
    <property type="molecule type" value="Genomic_DNA"/>
</dbReference>
<keyword evidence="6" id="KW-0030">Aminoacyl-tRNA synthetase</keyword>
<evidence type="ECO:0000259" key="8">
    <source>
        <dbReference type="PROSITE" id="PS50862"/>
    </source>
</evidence>
<keyword evidence="1" id="KW-0436">Ligase</keyword>
<feature type="region of interest" description="Disordered" evidence="7">
    <location>
        <begin position="990"/>
        <end position="1010"/>
    </location>
</feature>
<gene>
    <name evidence="10" type="ORF">GSOID_T00002819001</name>
</gene>
<evidence type="ECO:0000313" key="10">
    <source>
        <dbReference type="EMBL" id="CBY12760.1"/>
    </source>
</evidence>
<dbReference type="InterPro" id="IPR014729">
    <property type="entry name" value="Rossmann-like_a/b/a_fold"/>
</dbReference>
<dbReference type="Pfam" id="PF00749">
    <property type="entry name" value="tRNA-synt_1c"/>
    <property type="match status" value="1"/>
</dbReference>
<feature type="compositionally biased region" description="Low complexity" evidence="7">
    <location>
        <begin position="778"/>
        <end position="790"/>
    </location>
</feature>
<dbReference type="NCBIfam" id="TIGR00463">
    <property type="entry name" value="gltX_arch"/>
    <property type="match status" value="1"/>
</dbReference>
<dbReference type="FunFam" id="3.90.800.10:FF:000001">
    <property type="entry name" value="Glutamine--tRNA ligase"/>
    <property type="match status" value="1"/>
</dbReference>
<dbReference type="PROSITE" id="PS00178">
    <property type="entry name" value="AA_TRNA_LIGASE_I"/>
    <property type="match status" value="1"/>
</dbReference>
<feature type="domain" description="WHEP-TRS" evidence="9">
    <location>
        <begin position="869"/>
        <end position="925"/>
    </location>
</feature>
<dbReference type="Gene3D" id="3.30.110.30">
    <property type="entry name" value="C-terminal domain of ProRS"/>
    <property type="match status" value="1"/>
</dbReference>
<dbReference type="GO" id="GO:0006433">
    <property type="term" value="P:prolyl-tRNA aminoacylation"/>
    <property type="evidence" value="ECO:0007669"/>
    <property type="project" value="InterPro"/>
</dbReference>
<feature type="compositionally biased region" description="Low complexity" evidence="7">
    <location>
        <begin position="1144"/>
        <end position="1159"/>
    </location>
</feature>
<dbReference type="PROSITE" id="PS51185">
    <property type="entry name" value="WHEP_TRS_2"/>
    <property type="match status" value="6"/>
</dbReference>
<dbReference type="GO" id="GO:0004818">
    <property type="term" value="F:glutamate-tRNA ligase activity"/>
    <property type="evidence" value="ECO:0007669"/>
    <property type="project" value="InterPro"/>
</dbReference>
<dbReference type="InterPro" id="IPR000738">
    <property type="entry name" value="WHEP-TRS_dom"/>
</dbReference>
<dbReference type="Gene3D" id="2.40.240.10">
    <property type="entry name" value="Ribosomal Protein L25, Chain P"/>
    <property type="match status" value="2"/>
</dbReference>
<dbReference type="InterPro" id="IPR000924">
    <property type="entry name" value="Glu/Gln-tRNA-synth"/>
</dbReference>
<feature type="region of interest" description="Disordered" evidence="7">
    <location>
        <begin position="912"/>
        <end position="938"/>
    </location>
</feature>
<feature type="domain" description="Aminoacyl-transfer RNA synthetases class-II family profile" evidence="8">
    <location>
        <begin position="1221"/>
        <end position="1463"/>
    </location>
</feature>
<dbReference type="CDD" id="cd00778">
    <property type="entry name" value="ProRS_core_arch_euk"/>
    <property type="match status" value="1"/>
</dbReference>
<dbReference type="InterPro" id="IPR006195">
    <property type="entry name" value="aa-tRNA-synth_II"/>
</dbReference>
<dbReference type="InterPro" id="IPR020059">
    <property type="entry name" value="Glu/Gln-tRNA-synth_Ib_codon-bd"/>
</dbReference>
<dbReference type="GO" id="GO:0017101">
    <property type="term" value="C:aminoacyl-tRNA synthetase multienzyme complex"/>
    <property type="evidence" value="ECO:0007669"/>
    <property type="project" value="TreeGrafter"/>
</dbReference>
<dbReference type="InterPro" id="IPR002314">
    <property type="entry name" value="aa-tRNA-synt_IIb"/>
</dbReference>
<dbReference type="InterPro" id="IPR020061">
    <property type="entry name" value="Glu_tRNA_lig_a-bdl"/>
</dbReference>
<feature type="compositionally biased region" description="Basic and acidic residues" evidence="7">
    <location>
        <begin position="1174"/>
        <end position="1183"/>
    </location>
</feature>
<dbReference type="GO" id="GO:0005524">
    <property type="term" value="F:ATP binding"/>
    <property type="evidence" value="ECO:0007669"/>
    <property type="project" value="UniProtKB-KW"/>
</dbReference>
<dbReference type="NCBIfam" id="TIGR00408">
    <property type="entry name" value="proS_fam_I"/>
    <property type="match status" value="1"/>
</dbReference>
<feature type="domain" description="WHEP-TRS" evidence="9">
    <location>
        <begin position="794"/>
        <end position="850"/>
    </location>
</feature>
<dbReference type="PANTHER" id="PTHR43382">
    <property type="entry name" value="PROLYL-TRNA SYNTHETASE"/>
    <property type="match status" value="1"/>
</dbReference>
<keyword evidence="2" id="KW-0547">Nucleotide-binding</keyword>
<evidence type="ECO:0000313" key="11">
    <source>
        <dbReference type="Proteomes" id="UP000001307"/>
    </source>
</evidence>
<dbReference type="InterPro" id="IPR001412">
    <property type="entry name" value="aa-tRNA-synth_I_CS"/>
</dbReference>
<dbReference type="Proteomes" id="UP000001307">
    <property type="component" value="Unassembled WGS sequence"/>
</dbReference>
<dbReference type="HAMAP" id="MF_02076">
    <property type="entry name" value="Glu_tRNA_synth_type2"/>
    <property type="match status" value="1"/>
</dbReference>
<dbReference type="Pfam" id="PF00458">
    <property type="entry name" value="WHEP-TRS"/>
    <property type="match status" value="6"/>
</dbReference>
<evidence type="ECO:0000256" key="1">
    <source>
        <dbReference type="ARBA" id="ARBA00022598"/>
    </source>
</evidence>
<keyword evidence="4" id="KW-0694">RNA-binding</keyword>
<dbReference type="Gene3D" id="3.30.930.10">
    <property type="entry name" value="Bira Bifunctional Protein, Domain 2"/>
    <property type="match status" value="1"/>
</dbReference>
<dbReference type="CDD" id="cd00862">
    <property type="entry name" value="ProRS_anticodon_zinc"/>
    <property type="match status" value="1"/>
</dbReference>